<dbReference type="RefSeq" id="WP_227324051.1">
    <property type="nucleotide sequence ID" value="NZ_JAESVB010000034.1"/>
</dbReference>
<reference evidence="1" key="2">
    <citation type="submission" date="2021-01" db="EMBL/GenBank/DDBJ databases">
        <authorList>
            <person name="Mieszkin S."/>
            <person name="Pouder E."/>
            <person name="Alain K."/>
        </authorList>
    </citation>
    <scope>NUCLEOTIDE SEQUENCE</scope>
    <source>
        <strain evidence="1">HW T2.11</strain>
    </source>
</reference>
<dbReference type="Proteomes" id="UP000708298">
    <property type="component" value="Unassembled WGS sequence"/>
</dbReference>
<gene>
    <name evidence="1" type="ORF">ASILVAE211_24730</name>
</gene>
<sequence>MPNQSSVPFSRLREMIVFTEGVKAFTAGLQRNACPYAGNDQPAHLAWQDGWIVAETRFSPDGHSPV</sequence>
<dbReference type="AlphaFoldDB" id="A0A963YY67"/>
<keyword evidence="2" id="KW-1185">Reference proteome</keyword>
<proteinExistence type="predicted"/>
<comment type="caution">
    <text evidence="1">The sequence shown here is derived from an EMBL/GenBank/DDBJ whole genome shotgun (WGS) entry which is preliminary data.</text>
</comment>
<evidence type="ECO:0000313" key="1">
    <source>
        <dbReference type="EMBL" id="MCB8878405.1"/>
    </source>
</evidence>
<dbReference type="EMBL" id="JAESVB010000034">
    <property type="protein sequence ID" value="MCB8878405.1"/>
    <property type="molecule type" value="Genomic_DNA"/>
</dbReference>
<accession>A0A963YY67</accession>
<organism evidence="1 2">
    <name type="scientific">Acidisoma silvae</name>
    <dbReference type="NCBI Taxonomy" id="2802396"/>
    <lineage>
        <taxon>Bacteria</taxon>
        <taxon>Pseudomonadati</taxon>
        <taxon>Pseudomonadota</taxon>
        <taxon>Alphaproteobacteria</taxon>
        <taxon>Acetobacterales</taxon>
        <taxon>Acidocellaceae</taxon>
        <taxon>Acidisoma</taxon>
    </lineage>
</organism>
<reference evidence="1" key="1">
    <citation type="journal article" date="2021" name="Microorganisms">
        <title>Acidisoma silvae sp. nov. and Acidisomacellulosilytica sp. nov., Two Acidophilic Bacteria Isolated from Decaying Wood, Hydrolyzing Cellulose and Producing Poly-3-hydroxybutyrate.</title>
        <authorList>
            <person name="Mieszkin S."/>
            <person name="Pouder E."/>
            <person name="Uroz S."/>
            <person name="Simon-Colin C."/>
            <person name="Alain K."/>
        </authorList>
    </citation>
    <scope>NUCLEOTIDE SEQUENCE</scope>
    <source>
        <strain evidence="1">HW T2.11</strain>
    </source>
</reference>
<name>A0A963YY67_9PROT</name>
<protein>
    <submittedName>
        <fullName evidence="1">Uncharacterized protein</fullName>
    </submittedName>
</protein>
<evidence type="ECO:0000313" key="2">
    <source>
        <dbReference type="Proteomes" id="UP000708298"/>
    </source>
</evidence>